<sequence>YSQMAGRAGRPQYDTEGFCYFVVKKDDDFVKFEDYKTGNLPRALSQINNDDYFFKAILELIHSHRTTDKEIIDFFKNSLFNFQAKKEIEGLIPHNLRNTIQTKMRKLDSAGILEGVGMNSKLTGFGKVIINYLFKGFSSPNIADFVSLKRYLERKKKVEIDFELIYFLSKRFEKYCTISKQPRKNSEEVLSFLRSRDITEKTSIEYSAYVVYKKWIENINEKEIEETCKVYTSNLSFKIWEMYKLLNVYKDLADDAYYPLPDRFQIFKERIRYGVQ</sequence>
<dbReference type="PANTHER" id="PTHR47961:SF10">
    <property type="entry name" value="ATP-DEPENDENT DNA HELICASE HEL308"/>
    <property type="match status" value="1"/>
</dbReference>
<proteinExistence type="predicted"/>
<accession>X0TQG8</accession>
<evidence type="ECO:0000256" key="2">
    <source>
        <dbReference type="ARBA" id="ARBA00022801"/>
    </source>
</evidence>
<dbReference type="GO" id="GO:0004386">
    <property type="term" value="F:helicase activity"/>
    <property type="evidence" value="ECO:0007669"/>
    <property type="project" value="UniProtKB-KW"/>
</dbReference>
<dbReference type="EMBL" id="BARS01018556">
    <property type="protein sequence ID" value="GAF95808.1"/>
    <property type="molecule type" value="Genomic_DNA"/>
</dbReference>
<gene>
    <name evidence="5" type="ORF">S01H1_30188</name>
</gene>
<evidence type="ECO:0008006" key="6">
    <source>
        <dbReference type="Google" id="ProtNLM"/>
    </source>
</evidence>
<evidence type="ECO:0000256" key="3">
    <source>
        <dbReference type="ARBA" id="ARBA00022806"/>
    </source>
</evidence>
<dbReference type="InterPro" id="IPR050474">
    <property type="entry name" value="Hel308_SKI2-like"/>
</dbReference>
<keyword evidence="3" id="KW-0347">Helicase</keyword>
<dbReference type="InterPro" id="IPR027417">
    <property type="entry name" value="P-loop_NTPase"/>
</dbReference>
<feature type="non-terminal residue" evidence="5">
    <location>
        <position position="276"/>
    </location>
</feature>
<dbReference type="GO" id="GO:0005524">
    <property type="term" value="F:ATP binding"/>
    <property type="evidence" value="ECO:0007669"/>
    <property type="project" value="UniProtKB-KW"/>
</dbReference>
<dbReference type="Gene3D" id="1.10.3380.30">
    <property type="match status" value="1"/>
</dbReference>
<keyword evidence="2" id="KW-0378">Hydrolase</keyword>
<dbReference type="SUPFAM" id="SSF52540">
    <property type="entry name" value="P-loop containing nucleoside triphosphate hydrolases"/>
    <property type="match status" value="1"/>
</dbReference>
<keyword evidence="4" id="KW-0067">ATP-binding</keyword>
<evidence type="ECO:0000256" key="1">
    <source>
        <dbReference type="ARBA" id="ARBA00022741"/>
    </source>
</evidence>
<dbReference type="AlphaFoldDB" id="X0TQG8"/>
<dbReference type="GO" id="GO:0016787">
    <property type="term" value="F:hydrolase activity"/>
    <property type="evidence" value="ECO:0007669"/>
    <property type="project" value="UniProtKB-KW"/>
</dbReference>
<name>X0TQG8_9ZZZZ</name>
<evidence type="ECO:0000256" key="4">
    <source>
        <dbReference type="ARBA" id="ARBA00022840"/>
    </source>
</evidence>
<reference evidence="5" key="1">
    <citation type="journal article" date="2014" name="Front. Microbiol.">
        <title>High frequency of phylogenetically diverse reductive dehalogenase-homologous genes in deep subseafloor sedimentary metagenomes.</title>
        <authorList>
            <person name="Kawai M."/>
            <person name="Futagami T."/>
            <person name="Toyoda A."/>
            <person name="Takaki Y."/>
            <person name="Nishi S."/>
            <person name="Hori S."/>
            <person name="Arai W."/>
            <person name="Tsubouchi T."/>
            <person name="Morono Y."/>
            <person name="Uchiyama I."/>
            <person name="Ito T."/>
            <person name="Fujiyama A."/>
            <person name="Inagaki F."/>
            <person name="Takami H."/>
        </authorList>
    </citation>
    <scope>NUCLEOTIDE SEQUENCE</scope>
    <source>
        <strain evidence="5">Expedition CK06-06</strain>
    </source>
</reference>
<protein>
    <recommendedName>
        <fullName evidence="6">Helicase C-terminal domain-containing protein</fullName>
    </recommendedName>
</protein>
<keyword evidence="1" id="KW-0547">Nucleotide-binding</keyword>
<organism evidence="5">
    <name type="scientific">marine sediment metagenome</name>
    <dbReference type="NCBI Taxonomy" id="412755"/>
    <lineage>
        <taxon>unclassified sequences</taxon>
        <taxon>metagenomes</taxon>
        <taxon>ecological metagenomes</taxon>
    </lineage>
</organism>
<feature type="non-terminal residue" evidence="5">
    <location>
        <position position="1"/>
    </location>
</feature>
<evidence type="ECO:0000313" key="5">
    <source>
        <dbReference type="EMBL" id="GAF95808.1"/>
    </source>
</evidence>
<dbReference type="PANTHER" id="PTHR47961">
    <property type="entry name" value="DNA POLYMERASE THETA, PUTATIVE (AFU_ORTHOLOGUE AFUA_1G05260)-RELATED"/>
    <property type="match status" value="1"/>
</dbReference>
<dbReference type="Gene3D" id="3.40.50.300">
    <property type="entry name" value="P-loop containing nucleotide triphosphate hydrolases"/>
    <property type="match status" value="1"/>
</dbReference>
<comment type="caution">
    <text evidence="5">The sequence shown here is derived from an EMBL/GenBank/DDBJ whole genome shotgun (WGS) entry which is preliminary data.</text>
</comment>